<evidence type="ECO:0000313" key="1">
    <source>
        <dbReference type="EMBL" id="OQX08636.1"/>
    </source>
</evidence>
<gene>
    <name evidence="1" type="ORF">BWK73_24905</name>
</gene>
<sequence>MQTFSSEQMSALTRAVLNHMDEWKISADDMLAILQLGEDVRPRHLQHYRQGDKTFPQTTEMMNRIDHIVGIADALRTTFPFSSQMRVMWLSKPHRRFQRRNPLAVMLDEGDDGLMRVRIEVDCAYGYAINDALHAAAEEKKKAAA</sequence>
<proteinExistence type="predicted"/>
<organism evidence="1 2">
    <name type="scientific">Thiothrix lacustris</name>
    <dbReference type="NCBI Taxonomy" id="525917"/>
    <lineage>
        <taxon>Bacteria</taxon>
        <taxon>Pseudomonadati</taxon>
        <taxon>Pseudomonadota</taxon>
        <taxon>Gammaproteobacteria</taxon>
        <taxon>Thiotrichales</taxon>
        <taxon>Thiotrichaceae</taxon>
        <taxon>Thiothrix</taxon>
    </lineage>
</organism>
<evidence type="ECO:0000313" key="2">
    <source>
        <dbReference type="Proteomes" id="UP000192491"/>
    </source>
</evidence>
<name>A0A1Y1QLJ9_9GAMM</name>
<dbReference type="Proteomes" id="UP000192491">
    <property type="component" value="Unassembled WGS sequence"/>
</dbReference>
<comment type="caution">
    <text evidence="1">The sequence shown here is derived from an EMBL/GenBank/DDBJ whole genome shotgun (WGS) entry which is preliminary data.</text>
</comment>
<protein>
    <submittedName>
        <fullName evidence="1">DUF2384 domain-containing protein</fullName>
    </submittedName>
</protein>
<dbReference type="EMBL" id="MTEJ01000170">
    <property type="protein sequence ID" value="OQX08636.1"/>
    <property type="molecule type" value="Genomic_DNA"/>
</dbReference>
<dbReference type="AlphaFoldDB" id="A0A1Y1QLJ9"/>
<accession>A0A1Y1QLJ9</accession>
<reference evidence="1 2" key="1">
    <citation type="submission" date="2017-01" db="EMBL/GenBank/DDBJ databases">
        <title>Novel large sulfur bacteria in the metagenomes of groundwater-fed chemosynthetic microbial mats in the Lake Huron basin.</title>
        <authorList>
            <person name="Sharrar A.M."/>
            <person name="Flood B.E."/>
            <person name="Bailey J.V."/>
            <person name="Jones D.S."/>
            <person name="Biddanda B."/>
            <person name="Ruberg S.A."/>
            <person name="Marcus D.N."/>
            <person name="Dick G.J."/>
        </authorList>
    </citation>
    <scope>NUCLEOTIDE SEQUENCE [LARGE SCALE GENOMIC DNA]</scope>
    <source>
        <strain evidence="1">A8</strain>
    </source>
</reference>